<evidence type="ECO:0000313" key="1">
    <source>
        <dbReference type="EMBL" id="JAD30921.1"/>
    </source>
</evidence>
<organism evidence="1">
    <name type="scientific">Arundo donax</name>
    <name type="common">Giant reed</name>
    <name type="synonym">Donax arundinaceus</name>
    <dbReference type="NCBI Taxonomy" id="35708"/>
    <lineage>
        <taxon>Eukaryota</taxon>
        <taxon>Viridiplantae</taxon>
        <taxon>Streptophyta</taxon>
        <taxon>Embryophyta</taxon>
        <taxon>Tracheophyta</taxon>
        <taxon>Spermatophyta</taxon>
        <taxon>Magnoliopsida</taxon>
        <taxon>Liliopsida</taxon>
        <taxon>Poales</taxon>
        <taxon>Poaceae</taxon>
        <taxon>PACMAD clade</taxon>
        <taxon>Arundinoideae</taxon>
        <taxon>Arundineae</taxon>
        <taxon>Arundo</taxon>
    </lineage>
</organism>
<dbReference type="AlphaFoldDB" id="A0A0A8YWG1"/>
<name>A0A0A8YWG1_ARUDO</name>
<accession>A0A0A8YWG1</accession>
<dbReference type="EMBL" id="GBRH01266974">
    <property type="protein sequence ID" value="JAD30921.1"/>
    <property type="molecule type" value="Transcribed_RNA"/>
</dbReference>
<protein>
    <submittedName>
        <fullName evidence="1">Uncharacterized protein</fullName>
    </submittedName>
</protein>
<reference evidence="1" key="2">
    <citation type="journal article" date="2015" name="Data Brief">
        <title>Shoot transcriptome of the giant reed, Arundo donax.</title>
        <authorList>
            <person name="Barrero R.A."/>
            <person name="Guerrero F.D."/>
            <person name="Moolhuijzen P."/>
            <person name="Goolsby J.A."/>
            <person name="Tidwell J."/>
            <person name="Bellgard S.E."/>
            <person name="Bellgard M.I."/>
        </authorList>
    </citation>
    <scope>NUCLEOTIDE SEQUENCE</scope>
    <source>
        <tissue evidence="1">Shoot tissue taken approximately 20 cm above the soil surface</tissue>
    </source>
</reference>
<proteinExistence type="predicted"/>
<sequence>MHHRKHISSIDDLMLWKQPLCCPLIMLWRHPRKQYNLHPLNPPF</sequence>
<reference evidence="1" key="1">
    <citation type="submission" date="2014-09" db="EMBL/GenBank/DDBJ databases">
        <authorList>
            <person name="Magalhaes I.L.F."/>
            <person name="Oliveira U."/>
            <person name="Santos F.R."/>
            <person name="Vidigal T.H.D.A."/>
            <person name="Brescovit A.D."/>
            <person name="Santos A.J."/>
        </authorList>
    </citation>
    <scope>NUCLEOTIDE SEQUENCE</scope>
    <source>
        <tissue evidence="1">Shoot tissue taken approximately 20 cm above the soil surface</tissue>
    </source>
</reference>